<dbReference type="Pfam" id="PF07730">
    <property type="entry name" value="HisKA_3"/>
    <property type="match status" value="1"/>
</dbReference>
<evidence type="ECO:0000259" key="7">
    <source>
        <dbReference type="PROSITE" id="PS50109"/>
    </source>
</evidence>
<dbReference type="InterPro" id="IPR011712">
    <property type="entry name" value="Sig_transdc_His_kin_sub3_dim/P"/>
</dbReference>
<dbReference type="Pfam" id="PF13185">
    <property type="entry name" value="GAF_2"/>
    <property type="match status" value="1"/>
</dbReference>
<feature type="domain" description="Histidine kinase" evidence="7">
    <location>
        <begin position="203"/>
        <end position="396"/>
    </location>
</feature>
<comment type="caution">
    <text evidence="9">The sequence shown here is derived from an EMBL/GenBank/DDBJ whole genome shotgun (WGS) entry which is preliminary data.</text>
</comment>
<dbReference type="SMART" id="SM00387">
    <property type="entry name" value="HATPase_c"/>
    <property type="match status" value="1"/>
</dbReference>
<dbReference type="InterPro" id="IPR011006">
    <property type="entry name" value="CheY-like_superfamily"/>
</dbReference>
<dbReference type="PROSITE" id="PS50109">
    <property type="entry name" value="HIS_KIN"/>
    <property type="match status" value="1"/>
</dbReference>
<keyword evidence="1" id="KW-0808">Transferase</keyword>
<accession>A0ABU5N5E9</accession>
<evidence type="ECO:0000259" key="6">
    <source>
        <dbReference type="PROSITE" id="PS50043"/>
    </source>
</evidence>
<dbReference type="InterPro" id="IPR005467">
    <property type="entry name" value="His_kinase_dom"/>
</dbReference>
<dbReference type="SUPFAM" id="SSF55781">
    <property type="entry name" value="GAF domain-like"/>
    <property type="match status" value="1"/>
</dbReference>
<dbReference type="PANTHER" id="PTHR24421:SF62">
    <property type="entry name" value="SENSORY TRANSDUCTION HISTIDINE KINASE"/>
    <property type="match status" value="1"/>
</dbReference>
<evidence type="ECO:0000313" key="10">
    <source>
        <dbReference type="Proteomes" id="UP001291912"/>
    </source>
</evidence>
<keyword evidence="5" id="KW-0597">Phosphoprotein</keyword>
<keyword evidence="4" id="KW-0238">DNA-binding</keyword>
<dbReference type="PRINTS" id="PR00038">
    <property type="entry name" value="HTHLUXR"/>
</dbReference>
<dbReference type="SUPFAM" id="SSF55874">
    <property type="entry name" value="ATPase domain of HSP90 chaperone/DNA topoisomerase II/histidine kinase"/>
    <property type="match status" value="1"/>
</dbReference>
<dbReference type="InterPro" id="IPR050482">
    <property type="entry name" value="Sensor_HK_TwoCompSys"/>
</dbReference>
<feature type="domain" description="HTH luxR-type" evidence="6">
    <location>
        <begin position="546"/>
        <end position="611"/>
    </location>
</feature>
<dbReference type="PANTHER" id="PTHR24421">
    <property type="entry name" value="NITRATE/NITRITE SENSOR PROTEIN NARX-RELATED"/>
    <property type="match status" value="1"/>
</dbReference>
<dbReference type="RefSeq" id="WP_194423945.1">
    <property type="nucleotide sequence ID" value="NZ_BAAAPT010000001.1"/>
</dbReference>
<evidence type="ECO:0000313" key="9">
    <source>
        <dbReference type="EMBL" id="MDZ8161313.1"/>
    </source>
</evidence>
<dbReference type="Pfam" id="PF02518">
    <property type="entry name" value="HATPase_c"/>
    <property type="match status" value="1"/>
</dbReference>
<dbReference type="PROSITE" id="PS50043">
    <property type="entry name" value="HTH_LUXR_2"/>
    <property type="match status" value="1"/>
</dbReference>
<gene>
    <name evidence="9" type="ORF">R2Q92_05640</name>
</gene>
<dbReference type="SMART" id="SM00065">
    <property type="entry name" value="GAF"/>
    <property type="match status" value="1"/>
</dbReference>
<evidence type="ECO:0000256" key="4">
    <source>
        <dbReference type="ARBA" id="ARBA00023125"/>
    </source>
</evidence>
<dbReference type="InterPro" id="IPR029016">
    <property type="entry name" value="GAF-like_dom_sf"/>
</dbReference>
<dbReference type="Gene3D" id="3.40.50.2300">
    <property type="match status" value="1"/>
</dbReference>
<name>A0ABU5N5E9_9MICO</name>
<keyword evidence="10" id="KW-1185">Reference proteome</keyword>
<evidence type="ECO:0000256" key="2">
    <source>
        <dbReference type="ARBA" id="ARBA00022777"/>
    </source>
</evidence>
<evidence type="ECO:0000259" key="8">
    <source>
        <dbReference type="PROSITE" id="PS50110"/>
    </source>
</evidence>
<dbReference type="InterPro" id="IPR001789">
    <property type="entry name" value="Sig_transdc_resp-reg_receiver"/>
</dbReference>
<dbReference type="InterPro" id="IPR000792">
    <property type="entry name" value="Tscrpt_reg_LuxR_C"/>
</dbReference>
<dbReference type="CDD" id="cd06170">
    <property type="entry name" value="LuxR_C_like"/>
    <property type="match status" value="1"/>
</dbReference>
<dbReference type="SUPFAM" id="SSF46894">
    <property type="entry name" value="C-terminal effector domain of the bipartite response regulators"/>
    <property type="match status" value="1"/>
</dbReference>
<dbReference type="CDD" id="cd16917">
    <property type="entry name" value="HATPase_UhpB-NarQ-NarX-like"/>
    <property type="match status" value="1"/>
</dbReference>
<dbReference type="SMART" id="SM00421">
    <property type="entry name" value="HTH_LUXR"/>
    <property type="match status" value="1"/>
</dbReference>
<dbReference type="Gene3D" id="3.30.450.40">
    <property type="match status" value="1"/>
</dbReference>
<dbReference type="Pfam" id="PF00196">
    <property type="entry name" value="GerE"/>
    <property type="match status" value="1"/>
</dbReference>
<evidence type="ECO:0000256" key="3">
    <source>
        <dbReference type="ARBA" id="ARBA00023012"/>
    </source>
</evidence>
<dbReference type="EMBL" id="JAWJYN010000001">
    <property type="protein sequence ID" value="MDZ8161313.1"/>
    <property type="molecule type" value="Genomic_DNA"/>
</dbReference>
<dbReference type="Proteomes" id="UP001291912">
    <property type="component" value="Unassembled WGS sequence"/>
</dbReference>
<dbReference type="Gene3D" id="3.30.565.10">
    <property type="entry name" value="Histidine kinase-like ATPase, C-terminal domain"/>
    <property type="match status" value="1"/>
</dbReference>
<proteinExistence type="predicted"/>
<feature type="modified residue" description="4-aspartylphosphate" evidence="5">
    <location>
        <position position="460"/>
    </location>
</feature>
<evidence type="ECO:0000256" key="1">
    <source>
        <dbReference type="ARBA" id="ARBA00022679"/>
    </source>
</evidence>
<keyword evidence="3" id="KW-0902">Two-component regulatory system</keyword>
<protein>
    <submittedName>
        <fullName evidence="9">GAF domain-containing protein</fullName>
    </submittedName>
</protein>
<dbReference type="InterPro" id="IPR003594">
    <property type="entry name" value="HATPase_dom"/>
</dbReference>
<dbReference type="SUPFAM" id="SSF52172">
    <property type="entry name" value="CheY-like"/>
    <property type="match status" value="1"/>
</dbReference>
<reference evidence="9 10" key="1">
    <citation type="submission" date="2023-10" db="EMBL/GenBank/DDBJ databases">
        <title>Microbacterium xanthum sp. nov., isolated from seaweed.</title>
        <authorList>
            <person name="Lee S.D."/>
        </authorList>
    </citation>
    <scope>NUCLEOTIDE SEQUENCE [LARGE SCALE GENOMIC DNA]</scope>
    <source>
        <strain evidence="9 10">KCTC 19124</strain>
    </source>
</reference>
<sequence length="613" mass="65417">MSQEFAYVETAPEVLTPSGHLRAITESAAELAGQFELQPLLERILRSATRLLGCHSGSISLVDEVAGTYTKRVDVGVGCSEGQTFSLDQGVTGEIVRTRSAVVLHSYSAISAGHISADDPRWSCAVLGVPIRWGDRIIGSCVIFGDEPDRLFTTTDAELAELFASHAAIALANAEMHTRLSKRDREIAVAHEREGVVRDVHSTVGHALRSMVIDLHQANELLSPSHPAREHIDEARQRAEAALMEARRTAAGIGPTALESGTLEQALSDELDWVSSVAPLQTALSVSGSPREVSAEVSHQLLRIAQEALTNVVNHARAATVRVGLLYSSHSVTLLVEDDGRGFVPSSHGYTGPRSPAGGLGLHGISSRVTHLGGEFDIESIEGWGTKVRVVLPEMPDTIATPTTAPWKVLISSTQPLVSAGLVRVLQLHEPSMQIVTEGHDSDDLLASIDQVAPDVVVVDLDTHERALPQIAERLKSVNSRASIVAYMESPNVDQIRLTRDVGVRGYLTKRSSPDAIARSIVAAGEGVAMIDAGLYEHLLDNGGSATSPGERLTAREVEVRGLVAKGMADKQIATELGISVKTVEKHVGSLLRKCGAHNRTMLAGMGETAPTF</sequence>
<feature type="domain" description="Response regulatory" evidence="8">
    <location>
        <begin position="408"/>
        <end position="525"/>
    </location>
</feature>
<organism evidence="9 10">
    <name type="scientific">Microbacterium aquimaris</name>
    <dbReference type="NCBI Taxonomy" id="459816"/>
    <lineage>
        <taxon>Bacteria</taxon>
        <taxon>Bacillati</taxon>
        <taxon>Actinomycetota</taxon>
        <taxon>Actinomycetes</taxon>
        <taxon>Micrococcales</taxon>
        <taxon>Microbacteriaceae</taxon>
        <taxon>Microbacterium</taxon>
    </lineage>
</organism>
<dbReference type="Gene3D" id="1.20.5.1930">
    <property type="match status" value="1"/>
</dbReference>
<evidence type="ECO:0000256" key="5">
    <source>
        <dbReference type="PROSITE-ProRule" id="PRU00169"/>
    </source>
</evidence>
<dbReference type="InterPro" id="IPR003018">
    <property type="entry name" value="GAF"/>
</dbReference>
<dbReference type="InterPro" id="IPR016032">
    <property type="entry name" value="Sig_transdc_resp-reg_C-effctor"/>
</dbReference>
<dbReference type="InterPro" id="IPR036890">
    <property type="entry name" value="HATPase_C_sf"/>
</dbReference>
<dbReference type="PROSITE" id="PS50110">
    <property type="entry name" value="RESPONSE_REGULATORY"/>
    <property type="match status" value="1"/>
</dbReference>
<keyword evidence="2" id="KW-0418">Kinase</keyword>